<evidence type="ECO:0000313" key="1">
    <source>
        <dbReference type="EMBL" id="MFD1565526.1"/>
    </source>
</evidence>
<reference evidence="1 2" key="1">
    <citation type="journal article" date="2019" name="Int. J. Syst. Evol. Microbiol.">
        <title>The Global Catalogue of Microorganisms (GCM) 10K type strain sequencing project: providing services to taxonomists for standard genome sequencing and annotation.</title>
        <authorList>
            <consortium name="The Broad Institute Genomics Platform"/>
            <consortium name="The Broad Institute Genome Sequencing Center for Infectious Disease"/>
            <person name="Wu L."/>
            <person name="Ma J."/>
        </authorList>
    </citation>
    <scope>NUCLEOTIDE SEQUENCE [LARGE SCALE GENOMIC DNA]</scope>
    <source>
        <strain evidence="1 2">CGMCC 1.12230</strain>
    </source>
</reference>
<protein>
    <submittedName>
        <fullName evidence="1">Uncharacterized protein</fullName>
    </submittedName>
</protein>
<organism evidence="1 2">
    <name type="scientific">Haloarchaeobius amylolyticus</name>
    <dbReference type="NCBI Taxonomy" id="1198296"/>
    <lineage>
        <taxon>Archaea</taxon>
        <taxon>Methanobacteriati</taxon>
        <taxon>Methanobacteriota</taxon>
        <taxon>Stenosarchaea group</taxon>
        <taxon>Halobacteria</taxon>
        <taxon>Halobacteriales</taxon>
        <taxon>Halorubellaceae</taxon>
        <taxon>Haloarchaeobius</taxon>
    </lineage>
</organism>
<dbReference type="RefSeq" id="WP_390290618.1">
    <property type="nucleotide sequence ID" value="NZ_JBHUDI010000011.1"/>
</dbReference>
<gene>
    <name evidence="1" type="ORF">ACFR99_18490</name>
</gene>
<sequence>MSTPVHVCQQTGAAISMLQEGSGLEIDPDPQLEREAEETAQRVMASGELGIQRLGRTDVHVQRQPKTTSDGQITDVIALKEDLEVAGEMSRAVAKEFLKRFIPTEVIAAYDAKQNVEEPSFQDKLQEARFPSEWISDLGDYSPPQEWTDKFREMALKAAKDETGSDNTKF</sequence>
<comment type="caution">
    <text evidence="1">The sequence shown here is derived from an EMBL/GenBank/DDBJ whole genome shotgun (WGS) entry which is preliminary data.</text>
</comment>
<dbReference type="Proteomes" id="UP001597076">
    <property type="component" value="Unassembled WGS sequence"/>
</dbReference>
<name>A0ABD6BLS0_9EURY</name>
<evidence type="ECO:0000313" key="2">
    <source>
        <dbReference type="Proteomes" id="UP001597076"/>
    </source>
</evidence>
<accession>A0ABD6BLS0</accession>
<dbReference type="EMBL" id="JBHUDI010000011">
    <property type="protein sequence ID" value="MFD1565526.1"/>
    <property type="molecule type" value="Genomic_DNA"/>
</dbReference>
<proteinExistence type="predicted"/>
<keyword evidence="2" id="KW-1185">Reference proteome</keyword>
<dbReference type="AlphaFoldDB" id="A0ABD6BLS0"/>